<evidence type="ECO:0000259" key="2">
    <source>
        <dbReference type="SMART" id="SM00418"/>
    </source>
</evidence>
<dbReference type="RefSeq" id="WP_344588060.1">
    <property type="nucleotide sequence ID" value="NZ_BAAARW010000005.1"/>
</dbReference>
<gene>
    <name evidence="3" type="ORF">GCM10010191_17140</name>
</gene>
<dbReference type="InterPro" id="IPR011991">
    <property type="entry name" value="ArsR-like_HTH"/>
</dbReference>
<dbReference type="CDD" id="cd00090">
    <property type="entry name" value="HTH_ARSR"/>
    <property type="match status" value="1"/>
</dbReference>
<name>A0ABN3IMM2_9ACTN</name>
<dbReference type="InterPro" id="IPR036388">
    <property type="entry name" value="WH-like_DNA-bd_sf"/>
</dbReference>
<evidence type="ECO:0000313" key="4">
    <source>
        <dbReference type="Proteomes" id="UP001501231"/>
    </source>
</evidence>
<dbReference type="Gene3D" id="1.10.10.10">
    <property type="entry name" value="Winged helix-like DNA-binding domain superfamily/Winged helix DNA-binding domain"/>
    <property type="match status" value="1"/>
</dbReference>
<accession>A0ABN3IMM2</accession>
<feature type="region of interest" description="Disordered" evidence="1">
    <location>
        <begin position="30"/>
        <end position="49"/>
    </location>
</feature>
<dbReference type="InterPro" id="IPR001845">
    <property type="entry name" value="HTH_ArsR_DNA-bd_dom"/>
</dbReference>
<proteinExistence type="predicted"/>
<dbReference type="SMART" id="SM00418">
    <property type="entry name" value="HTH_ARSR"/>
    <property type="match status" value="1"/>
</dbReference>
<evidence type="ECO:0000256" key="1">
    <source>
        <dbReference type="SAM" id="MobiDB-lite"/>
    </source>
</evidence>
<dbReference type="SUPFAM" id="SSF46785">
    <property type="entry name" value="Winged helix' DNA-binding domain"/>
    <property type="match status" value="1"/>
</dbReference>
<organism evidence="3 4">
    <name type="scientific">Actinomadura vinacea</name>
    <dbReference type="NCBI Taxonomy" id="115336"/>
    <lineage>
        <taxon>Bacteria</taxon>
        <taxon>Bacillati</taxon>
        <taxon>Actinomycetota</taxon>
        <taxon>Actinomycetes</taxon>
        <taxon>Streptosporangiales</taxon>
        <taxon>Thermomonosporaceae</taxon>
        <taxon>Actinomadura</taxon>
    </lineage>
</organism>
<feature type="compositionally biased region" description="Basic and acidic residues" evidence="1">
    <location>
        <begin position="30"/>
        <end position="39"/>
    </location>
</feature>
<keyword evidence="4" id="KW-1185">Reference proteome</keyword>
<comment type="caution">
    <text evidence="3">The sequence shown here is derived from an EMBL/GenBank/DDBJ whole genome shotgun (WGS) entry which is preliminary data.</text>
</comment>
<feature type="domain" description="HTH arsR-type" evidence="2">
    <location>
        <begin position="104"/>
        <end position="180"/>
    </location>
</feature>
<reference evidence="3 4" key="1">
    <citation type="journal article" date="2019" name="Int. J. Syst. Evol. Microbiol.">
        <title>The Global Catalogue of Microorganisms (GCM) 10K type strain sequencing project: providing services to taxonomists for standard genome sequencing and annotation.</title>
        <authorList>
            <consortium name="The Broad Institute Genomics Platform"/>
            <consortium name="The Broad Institute Genome Sequencing Center for Infectious Disease"/>
            <person name="Wu L."/>
            <person name="Ma J."/>
        </authorList>
    </citation>
    <scope>NUCLEOTIDE SEQUENCE [LARGE SCALE GENOMIC DNA]</scope>
    <source>
        <strain evidence="3 4">JCM 3325</strain>
    </source>
</reference>
<dbReference type="EMBL" id="BAAARW010000005">
    <property type="protein sequence ID" value="GAA2409140.1"/>
    <property type="molecule type" value="Genomic_DNA"/>
</dbReference>
<protein>
    <submittedName>
        <fullName evidence="3">Helix-turn-helix domain-containing protein</fullName>
    </submittedName>
</protein>
<evidence type="ECO:0000313" key="3">
    <source>
        <dbReference type="EMBL" id="GAA2409140.1"/>
    </source>
</evidence>
<sequence>MTVNGDAASESLAERLARLEERVARLEEGLEEGAEKSIERGPGPSGAEEAAPDAFWALTALKERLDDAVLFTGSVTLPAGEHYEWQQARPAAGLLADDWSQAADTLSALAHPVRLLLLREILCGARTTAELAAHERLGTTGQLYHHLRQLVAAGWLRTTARGQYAVPGERVVPLLTVLAAARR</sequence>
<dbReference type="Proteomes" id="UP001501231">
    <property type="component" value="Unassembled WGS sequence"/>
</dbReference>
<dbReference type="InterPro" id="IPR036390">
    <property type="entry name" value="WH_DNA-bd_sf"/>
</dbReference>